<dbReference type="EMBL" id="CAJA01000315">
    <property type="protein sequence ID" value="CCH74097.1"/>
    <property type="molecule type" value="Genomic_DNA"/>
</dbReference>
<evidence type="ECO:0000313" key="7">
    <source>
        <dbReference type="EMBL" id="CCH74097.1"/>
    </source>
</evidence>
<evidence type="ECO:0000259" key="6">
    <source>
        <dbReference type="Pfam" id="PF12698"/>
    </source>
</evidence>
<feature type="transmembrane region" description="Helical" evidence="5">
    <location>
        <begin position="103"/>
        <end position="128"/>
    </location>
</feature>
<evidence type="ECO:0000256" key="4">
    <source>
        <dbReference type="ARBA" id="ARBA00023136"/>
    </source>
</evidence>
<feature type="transmembrane region" description="Helical" evidence="5">
    <location>
        <begin position="172"/>
        <end position="191"/>
    </location>
</feature>
<dbReference type="PANTHER" id="PTHR43027">
    <property type="entry name" value="DOXORUBICIN RESISTANCE ABC TRANSPORTER PERMEASE PROTEIN DRRC-RELATED"/>
    <property type="match status" value="1"/>
</dbReference>
<evidence type="ECO:0000313" key="8">
    <source>
        <dbReference type="Proteomes" id="UP000035763"/>
    </source>
</evidence>
<keyword evidence="4 5" id="KW-0472">Membrane</keyword>
<protein>
    <submittedName>
        <fullName evidence="7">Putative multidrug ABC transporter permease protein</fullName>
    </submittedName>
</protein>
<dbReference type="Proteomes" id="UP000035763">
    <property type="component" value="Unassembled WGS sequence"/>
</dbReference>
<accession>W6JY87</accession>
<keyword evidence="3 5" id="KW-1133">Transmembrane helix</keyword>
<dbReference type="OrthoDB" id="9786643at2"/>
<dbReference type="InterPro" id="IPR052902">
    <property type="entry name" value="ABC-2_transporter"/>
</dbReference>
<proteinExistence type="predicted"/>
<dbReference type="STRING" id="1193182.BN11_3820015"/>
<feature type="transmembrane region" description="Helical" evidence="5">
    <location>
        <begin position="236"/>
        <end position="257"/>
    </location>
</feature>
<keyword evidence="8" id="KW-1185">Reference proteome</keyword>
<dbReference type="RefSeq" id="WP_048699597.1">
    <property type="nucleotide sequence ID" value="NZ_HG764815.1"/>
</dbReference>
<name>W6JY87_9MICO</name>
<dbReference type="GO" id="GO:0016020">
    <property type="term" value="C:membrane"/>
    <property type="evidence" value="ECO:0007669"/>
    <property type="project" value="UniProtKB-SubCell"/>
</dbReference>
<dbReference type="GO" id="GO:0140359">
    <property type="term" value="F:ABC-type transporter activity"/>
    <property type="evidence" value="ECO:0007669"/>
    <property type="project" value="InterPro"/>
</dbReference>
<gene>
    <name evidence="7" type="ORF">BN11_3820015</name>
</gene>
<dbReference type="PANTHER" id="PTHR43027:SF2">
    <property type="entry name" value="TRANSPORT PERMEASE PROTEIN"/>
    <property type="match status" value="1"/>
</dbReference>
<reference evidence="7 8" key="1">
    <citation type="journal article" date="2013" name="ISME J.">
        <title>A metabolic model for members of the genus Tetrasphaera involved in enhanced biological phosphorus removal.</title>
        <authorList>
            <person name="Kristiansen R."/>
            <person name="Nguyen H.T.T."/>
            <person name="Saunders A.M."/>
            <person name="Nielsen J.L."/>
            <person name="Wimmer R."/>
            <person name="Le V.Q."/>
            <person name="McIlroy S.J."/>
            <person name="Petrovski S."/>
            <person name="Seviour R.J."/>
            <person name="Calteau A."/>
            <person name="Nielsen K.L."/>
            <person name="Nielsen P.H."/>
        </authorList>
    </citation>
    <scope>NUCLEOTIDE SEQUENCE [LARGE SCALE GENOMIC DNA]</scope>
    <source>
        <strain evidence="7 8">Ben110</strain>
    </source>
</reference>
<keyword evidence="2 5" id="KW-0812">Transmembrane</keyword>
<comment type="caution">
    <text evidence="7">The sequence shown here is derived from an EMBL/GenBank/DDBJ whole genome shotgun (WGS) entry which is preliminary data.</text>
</comment>
<sequence>MTPTMLRGALRQAAIELRVQLFSWNVLSWLLLPGIGLGVLLLLRDRRVIDTDLSLAQLGVPGILAFTLLSGAVMGAAGQLLTERDDGTLLRSKAVPGGMPSHLLGNVFILSVTTLLPTMVLLLLASLLVDGIAPTTAGSWSTLIWVSLLGMAACAPWGGVLGAILKDPVMMWITALVVYASMAVSGIFYPITALPDWLAVLGKCLPTYWIGLGYRSALLPPEAAALEAGGSWQTGLTALVLTGWALVGLSVAPRALLRLARRQSGSQVAAARDRIMSRGY</sequence>
<evidence type="ECO:0000256" key="3">
    <source>
        <dbReference type="ARBA" id="ARBA00022989"/>
    </source>
</evidence>
<comment type="subcellular location">
    <subcellularLocation>
        <location evidence="1">Membrane</location>
        <topology evidence="1">Multi-pass membrane protein</topology>
    </subcellularLocation>
</comment>
<organism evidence="7 8">
    <name type="scientific">Nostocoides australiense Ben110</name>
    <dbReference type="NCBI Taxonomy" id="1193182"/>
    <lineage>
        <taxon>Bacteria</taxon>
        <taxon>Bacillati</taxon>
        <taxon>Actinomycetota</taxon>
        <taxon>Actinomycetes</taxon>
        <taxon>Micrococcales</taxon>
        <taxon>Intrasporangiaceae</taxon>
        <taxon>Nostocoides</taxon>
    </lineage>
</organism>
<dbReference type="AlphaFoldDB" id="W6JY87"/>
<dbReference type="InterPro" id="IPR013525">
    <property type="entry name" value="ABC2_TM"/>
</dbReference>
<feature type="transmembrane region" description="Helical" evidence="5">
    <location>
        <begin position="21"/>
        <end position="43"/>
    </location>
</feature>
<evidence type="ECO:0000256" key="5">
    <source>
        <dbReference type="SAM" id="Phobius"/>
    </source>
</evidence>
<evidence type="ECO:0000256" key="2">
    <source>
        <dbReference type="ARBA" id="ARBA00022692"/>
    </source>
</evidence>
<feature type="transmembrane region" description="Helical" evidence="5">
    <location>
        <begin position="63"/>
        <end position="82"/>
    </location>
</feature>
<evidence type="ECO:0000256" key="1">
    <source>
        <dbReference type="ARBA" id="ARBA00004141"/>
    </source>
</evidence>
<feature type="domain" description="ABC-2 type transporter transmembrane" evidence="6">
    <location>
        <begin position="56"/>
        <end position="249"/>
    </location>
</feature>
<feature type="transmembrane region" description="Helical" evidence="5">
    <location>
        <begin position="140"/>
        <end position="165"/>
    </location>
</feature>
<dbReference type="Pfam" id="PF12698">
    <property type="entry name" value="ABC2_membrane_3"/>
    <property type="match status" value="1"/>
</dbReference>